<dbReference type="InterPro" id="IPR059095">
    <property type="entry name" value="Znf_C2H2_17_2nd"/>
</dbReference>
<evidence type="ECO:0000256" key="1">
    <source>
        <dbReference type="SAM" id="MobiDB-lite"/>
    </source>
</evidence>
<proteinExistence type="predicted"/>
<organism evidence="3 4">
    <name type="scientific">Hyaloscypha hepaticicola</name>
    <dbReference type="NCBI Taxonomy" id="2082293"/>
    <lineage>
        <taxon>Eukaryota</taxon>
        <taxon>Fungi</taxon>
        <taxon>Dikarya</taxon>
        <taxon>Ascomycota</taxon>
        <taxon>Pezizomycotina</taxon>
        <taxon>Leotiomycetes</taxon>
        <taxon>Helotiales</taxon>
        <taxon>Hyaloscyphaceae</taxon>
        <taxon>Hyaloscypha</taxon>
    </lineage>
</organism>
<feature type="domain" description="C2H2-type" evidence="2">
    <location>
        <begin position="550"/>
        <end position="576"/>
    </location>
</feature>
<gene>
    <name evidence="3" type="ORF">NA56DRAFT_744330</name>
</gene>
<evidence type="ECO:0000313" key="3">
    <source>
        <dbReference type="EMBL" id="PMD26133.1"/>
    </source>
</evidence>
<accession>A0A2J6QIP9</accession>
<dbReference type="SMART" id="SM00355">
    <property type="entry name" value="ZnF_C2H2"/>
    <property type="match status" value="2"/>
</dbReference>
<evidence type="ECO:0000259" key="2">
    <source>
        <dbReference type="SMART" id="SM00355"/>
    </source>
</evidence>
<name>A0A2J6QIP9_9HELO</name>
<feature type="region of interest" description="Disordered" evidence="1">
    <location>
        <begin position="613"/>
        <end position="673"/>
    </location>
</feature>
<dbReference type="OrthoDB" id="5062908at2759"/>
<dbReference type="EMBL" id="KZ613468">
    <property type="protein sequence ID" value="PMD26133.1"/>
    <property type="molecule type" value="Genomic_DNA"/>
</dbReference>
<dbReference type="Proteomes" id="UP000235672">
    <property type="component" value="Unassembled WGS sequence"/>
</dbReference>
<feature type="region of interest" description="Disordered" evidence="1">
    <location>
        <begin position="385"/>
        <end position="423"/>
    </location>
</feature>
<evidence type="ECO:0000313" key="4">
    <source>
        <dbReference type="Proteomes" id="UP000235672"/>
    </source>
</evidence>
<dbReference type="InterPro" id="IPR013087">
    <property type="entry name" value="Znf_C2H2_type"/>
</dbReference>
<dbReference type="Gene3D" id="3.30.160.60">
    <property type="entry name" value="Classic Zinc Finger"/>
    <property type="match status" value="1"/>
</dbReference>
<sequence length="736" mass="81539">MAPSQRNPRNSVDRWGRLRFVQSGIQRDCPVTAPSCVTCQHQTNRLGSRCGLQSLADTSIHANSAAQEFTFRLASGLSSTHPDRNHVQVHLRIGRVLSFQDPAGIQQEMNIDPSPSTRMDPHRPVLGSVGHNYAYDGYNLPNGTVRGMPSFSLPQTGPTQGQTSGTFWSGEGEQNFHQDSISPHGITHNGFSDSLNSFHLSQEAQSGHDHGRGSFSGSSRSPWNTELCSTEMSRQLSTDSVGAHSQGTTYSSAFPFDQIRSTSMYPDDSQILYHVPSVRSDGSDRSNSPVALFPATHQDLQEFENFSYQNGEDSSVAHPMFQRNSMAGIATPASVTMASGPYSMFPTSGDEMFVSNSLPSQVPVSRESLSFPPSAMMKSPEMWDPDFLGSQRSSPTLTEDPWALPPPHMMMTSTTNSPLDYSPSLDGLSPRYVEDFADLVEPAPYTTTGDRVTRKPIGPRQSKVTSDSRRTRVAGSSETSDESFNKLVGRSSLELDNTAREHPLYHNVTPKADGLYHCPFEDDPKTNCTHKPEKLKCNYDKFVDSHLKPYKCKNNTCKELCFSSTACLLRHEREAHAMHGHGDKPFLCTYEGCERGVPGNGFPRHWNLRDHMKRVHNDPGHHPKSNASGSPPPPARNRKRKASDLTAEAPFMEKPQKRNTTPPAVIPQPQEPSLVERYQEKYEILLETVAKLQDPKNTDNMTLSRNAIEHIKVMVQTTQRIRSAPAIGQTFNQQSG</sequence>
<reference evidence="3 4" key="1">
    <citation type="submission" date="2016-05" db="EMBL/GenBank/DDBJ databases">
        <title>A degradative enzymes factory behind the ericoid mycorrhizal symbiosis.</title>
        <authorList>
            <consortium name="DOE Joint Genome Institute"/>
            <person name="Martino E."/>
            <person name="Morin E."/>
            <person name="Grelet G."/>
            <person name="Kuo A."/>
            <person name="Kohler A."/>
            <person name="Daghino S."/>
            <person name="Barry K."/>
            <person name="Choi C."/>
            <person name="Cichocki N."/>
            <person name="Clum A."/>
            <person name="Copeland A."/>
            <person name="Hainaut M."/>
            <person name="Haridas S."/>
            <person name="Labutti K."/>
            <person name="Lindquist E."/>
            <person name="Lipzen A."/>
            <person name="Khouja H.-R."/>
            <person name="Murat C."/>
            <person name="Ohm R."/>
            <person name="Olson A."/>
            <person name="Spatafora J."/>
            <person name="Veneault-Fourrey C."/>
            <person name="Henrissat B."/>
            <person name="Grigoriev I."/>
            <person name="Martin F."/>
            <person name="Perotto S."/>
        </authorList>
    </citation>
    <scope>NUCLEOTIDE SEQUENCE [LARGE SCALE GENOMIC DNA]</scope>
    <source>
        <strain evidence="3 4">UAMH 7357</strain>
    </source>
</reference>
<feature type="domain" description="C2H2-type" evidence="2">
    <location>
        <begin position="586"/>
        <end position="616"/>
    </location>
</feature>
<feature type="region of interest" description="Disordered" evidence="1">
    <location>
        <begin position="202"/>
        <end position="227"/>
    </location>
</feature>
<dbReference type="STRING" id="1745343.A0A2J6QIP9"/>
<dbReference type="Pfam" id="PF26177">
    <property type="entry name" value="zf_C2H2_17_1st"/>
    <property type="match status" value="1"/>
</dbReference>
<dbReference type="InterPro" id="IPR059009">
    <property type="entry name" value="Znf_C2H2_17_1st"/>
</dbReference>
<feature type="region of interest" description="Disordered" evidence="1">
    <location>
        <begin position="443"/>
        <end position="482"/>
    </location>
</feature>
<protein>
    <recommendedName>
        <fullName evidence="2">C2H2-type domain-containing protein</fullName>
    </recommendedName>
</protein>
<dbReference type="Pfam" id="PF26176">
    <property type="entry name" value="zf_C2H2_17_2"/>
    <property type="match status" value="1"/>
</dbReference>
<keyword evidence="4" id="KW-1185">Reference proteome</keyword>
<dbReference type="AlphaFoldDB" id="A0A2J6QIP9"/>